<name>A0A7J6P8E1_PEROL</name>
<dbReference type="OMA" id="LELWHEQ"/>
<comment type="cofactor">
    <cofactor evidence="1">
        <name>Zn(2+)</name>
        <dbReference type="ChEBI" id="CHEBI:29105"/>
    </cofactor>
</comment>
<dbReference type="InterPro" id="IPR001330">
    <property type="entry name" value="Prenyltrans"/>
</dbReference>
<keyword evidence="12" id="KW-1185">Reference proteome</keyword>
<dbReference type="Proteomes" id="UP000541610">
    <property type="component" value="Unassembled WGS sequence"/>
</dbReference>
<evidence type="ECO:0000313" key="9">
    <source>
        <dbReference type="EMBL" id="KAF4692444.1"/>
    </source>
</evidence>
<dbReference type="Proteomes" id="UP000553632">
    <property type="component" value="Unassembled WGS sequence"/>
</dbReference>
<feature type="domain" description="Prenyltransferase alpha-alpha toroid" evidence="8">
    <location>
        <begin position="46"/>
        <end position="149"/>
    </location>
</feature>
<evidence type="ECO:0000256" key="6">
    <source>
        <dbReference type="ARBA" id="ARBA00022737"/>
    </source>
</evidence>
<dbReference type="GO" id="GO:0005965">
    <property type="term" value="C:protein farnesyltransferase complex"/>
    <property type="evidence" value="ECO:0007669"/>
    <property type="project" value="TreeGrafter"/>
</dbReference>
<sequence length="150" mass="16694">MNDDRFPTHSSAEQRRTEMSVMSCYEVFMKEQLDGSVATDENAFQLNREVHTKFLKKALKSLPTKYSCLDASRPWFVYWILRALELLGTLDRLEVADEVCSFLSACQSPKGGFAGGPGQLPHLACTYAAVAALVIVGTEEAYRVVNRPAL</sequence>
<keyword evidence="4" id="KW-0808">Transferase</keyword>
<accession>A0A7J6P8E1</accession>
<evidence type="ECO:0000259" key="8">
    <source>
        <dbReference type="Pfam" id="PF00432"/>
    </source>
</evidence>
<comment type="similarity">
    <text evidence="2">Belongs to the protein prenyltransferase subunit beta family.</text>
</comment>
<evidence type="ECO:0000256" key="4">
    <source>
        <dbReference type="ARBA" id="ARBA00022679"/>
    </source>
</evidence>
<evidence type="ECO:0000313" key="11">
    <source>
        <dbReference type="Proteomes" id="UP000541610"/>
    </source>
</evidence>
<dbReference type="GO" id="GO:0046872">
    <property type="term" value="F:metal ion binding"/>
    <property type="evidence" value="ECO:0007669"/>
    <property type="project" value="UniProtKB-KW"/>
</dbReference>
<keyword evidence="3" id="KW-0637">Prenyltransferase</keyword>
<dbReference type="PANTHER" id="PTHR11774">
    <property type="entry name" value="GERANYLGERANYL TRANSFERASE TYPE BETA SUBUNIT"/>
    <property type="match status" value="1"/>
</dbReference>
<dbReference type="AlphaFoldDB" id="A0A7J6P8E1"/>
<evidence type="ECO:0000313" key="12">
    <source>
        <dbReference type="Proteomes" id="UP000553632"/>
    </source>
</evidence>
<reference evidence="11 12" key="1">
    <citation type="submission" date="2020-04" db="EMBL/GenBank/DDBJ databases">
        <title>Perkinsus olseni comparative genomics.</title>
        <authorList>
            <person name="Bogema D.R."/>
        </authorList>
    </citation>
    <scope>NUCLEOTIDE SEQUENCE [LARGE SCALE GENOMIC DNA]</scope>
    <source>
        <strain evidence="9">00978-12</strain>
        <strain evidence="10 12">ATCC PRA-207</strain>
    </source>
</reference>
<evidence type="ECO:0000256" key="7">
    <source>
        <dbReference type="ARBA" id="ARBA00022833"/>
    </source>
</evidence>
<comment type="caution">
    <text evidence="9">The sequence shown here is derived from an EMBL/GenBank/DDBJ whole genome shotgun (WGS) entry which is preliminary data.</text>
</comment>
<dbReference type="Pfam" id="PF00432">
    <property type="entry name" value="Prenyltrans"/>
    <property type="match status" value="1"/>
</dbReference>
<dbReference type="Gene3D" id="1.50.10.20">
    <property type="match status" value="1"/>
</dbReference>
<dbReference type="InterPro" id="IPR008930">
    <property type="entry name" value="Terpenoid_cyclase/PrenylTrfase"/>
</dbReference>
<evidence type="ECO:0000256" key="3">
    <source>
        <dbReference type="ARBA" id="ARBA00022602"/>
    </source>
</evidence>
<gene>
    <name evidence="9" type="ORF">FOZ60_013399</name>
    <name evidence="10" type="ORF">FOZ63_031896</name>
</gene>
<evidence type="ECO:0000256" key="2">
    <source>
        <dbReference type="ARBA" id="ARBA00010497"/>
    </source>
</evidence>
<dbReference type="InterPro" id="IPR045089">
    <property type="entry name" value="PGGT1B-like"/>
</dbReference>
<dbReference type="OrthoDB" id="10261146at2759"/>
<dbReference type="GO" id="GO:0004660">
    <property type="term" value="F:protein farnesyltransferase activity"/>
    <property type="evidence" value="ECO:0007669"/>
    <property type="project" value="TreeGrafter"/>
</dbReference>
<keyword evidence="6" id="KW-0677">Repeat</keyword>
<dbReference type="EMBL" id="JABANP010000060">
    <property type="protein sequence ID" value="KAF4692444.1"/>
    <property type="molecule type" value="Genomic_DNA"/>
</dbReference>
<evidence type="ECO:0000313" key="10">
    <source>
        <dbReference type="EMBL" id="KAF4702066.1"/>
    </source>
</evidence>
<proteinExistence type="inferred from homology"/>
<dbReference type="PANTHER" id="PTHR11774:SF6">
    <property type="entry name" value="PROTEIN FARNESYLTRANSFERASE SUBUNIT BETA"/>
    <property type="match status" value="1"/>
</dbReference>
<dbReference type="SUPFAM" id="SSF48239">
    <property type="entry name" value="Terpenoid cyclases/Protein prenyltransferases"/>
    <property type="match status" value="1"/>
</dbReference>
<protein>
    <recommendedName>
        <fullName evidence="8">Prenyltransferase alpha-alpha toroid domain-containing protein</fullName>
    </recommendedName>
</protein>
<keyword evidence="7" id="KW-0862">Zinc</keyword>
<keyword evidence="5" id="KW-0479">Metal-binding</keyword>
<evidence type="ECO:0000256" key="1">
    <source>
        <dbReference type="ARBA" id="ARBA00001947"/>
    </source>
</evidence>
<dbReference type="EMBL" id="JABANO010036298">
    <property type="protein sequence ID" value="KAF4702066.1"/>
    <property type="molecule type" value="Genomic_DNA"/>
</dbReference>
<organism evidence="9 11">
    <name type="scientific">Perkinsus olseni</name>
    <name type="common">Perkinsus atlanticus</name>
    <dbReference type="NCBI Taxonomy" id="32597"/>
    <lineage>
        <taxon>Eukaryota</taxon>
        <taxon>Sar</taxon>
        <taxon>Alveolata</taxon>
        <taxon>Perkinsozoa</taxon>
        <taxon>Perkinsea</taxon>
        <taxon>Perkinsida</taxon>
        <taxon>Perkinsidae</taxon>
        <taxon>Perkinsus</taxon>
    </lineage>
</organism>
<evidence type="ECO:0000256" key="5">
    <source>
        <dbReference type="ARBA" id="ARBA00022723"/>
    </source>
</evidence>